<feature type="chain" id="PRO_5045733558" evidence="2">
    <location>
        <begin position="27"/>
        <end position="196"/>
    </location>
</feature>
<dbReference type="RefSeq" id="WP_377765650.1">
    <property type="nucleotide sequence ID" value="NZ_JBHULB010000006.1"/>
</dbReference>
<keyword evidence="2" id="KW-0732">Signal</keyword>
<proteinExistence type="predicted"/>
<feature type="signal peptide" evidence="2">
    <location>
        <begin position="1"/>
        <end position="26"/>
    </location>
</feature>
<evidence type="ECO:0000256" key="2">
    <source>
        <dbReference type="SAM" id="SignalP"/>
    </source>
</evidence>
<evidence type="ECO:0000313" key="3">
    <source>
        <dbReference type="EMBL" id="MFD2586018.1"/>
    </source>
</evidence>
<sequence length="196" mass="21641">MKQMKFFKSILSVLCITALVISCSNDGDQGPIGPAGPQGEQGVAGPEGPQGEQGEPGSVEYFSSSWIPNEFEENYPATTTAGFFIDAPQVTEEIMNTGLILMFGRRTDAFDNDIIESLPVLLNNSYNFRFQQRVGELNVLVSTAVEFDNINENAQLIDDYRYVIIPNPGNATRANKGQSVDYTKMGYEELMAYLEK</sequence>
<keyword evidence="4" id="KW-1185">Reference proteome</keyword>
<dbReference type="PROSITE" id="PS51257">
    <property type="entry name" value="PROKAR_LIPOPROTEIN"/>
    <property type="match status" value="1"/>
</dbReference>
<comment type="caution">
    <text evidence="3">The sequence shown here is derived from an EMBL/GenBank/DDBJ whole genome shotgun (WGS) entry which is preliminary data.</text>
</comment>
<reference evidence="4" key="1">
    <citation type="journal article" date="2019" name="Int. J. Syst. Evol. Microbiol.">
        <title>The Global Catalogue of Microorganisms (GCM) 10K type strain sequencing project: providing services to taxonomists for standard genome sequencing and annotation.</title>
        <authorList>
            <consortium name="The Broad Institute Genomics Platform"/>
            <consortium name="The Broad Institute Genome Sequencing Center for Infectious Disease"/>
            <person name="Wu L."/>
            <person name="Ma J."/>
        </authorList>
    </citation>
    <scope>NUCLEOTIDE SEQUENCE [LARGE SCALE GENOMIC DNA]</scope>
    <source>
        <strain evidence="4">KCTC 52368</strain>
    </source>
</reference>
<dbReference type="Gene3D" id="1.20.5.320">
    <property type="entry name" value="6-Phosphogluconate Dehydrogenase, domain 3"/>
    <property type="match status" value="1"/>
</dbReference>
<evidence type="ECO:0000313" key="4">
    <source>
        <dbReference type="Proteomes" id="UP001597526"/>
    </source>
</evidence>
<feature type="compositionally biased region" description="Low complexity" evidence="1">
    <location>
        <begin position="35"/>
        <end position="57"/>
    </location>
</feature>
<organism evidence="3 4">
    <name type="scientific">Croceitalea marina</name>
    <dbReference type="NCBI Taxonomy" id="1775166"/>
    <lineage>
        <taxon>Bacteria</taxon>
        <taxon>Pseudomonadati</taxon>
        <taxon>Bacteroidota</taxon>
        <taxon>Flavobacteriia</taxon>
        <taxon>Flavobacteriales</taxon>
        <taxon>Flavobacteriaceae</taxon>
        <taxon>Croceitalea</taxon>
    </lineage>
</organism>
<accession>A0ABW5MTI0</accession>
<protein>
    <submittedName>
        <fullName evidence="3">Collagen-like protein</fullName>
    </submittedName>
</protein>
<name>A0ABW5MTI0_9FLAO</name>
<dbReference type="Proteomes" id="UP001597526">
    <property type="component" value="Unassembled WGS sequence"/>
</dbReference>
<evidence type="ECO:0000256" key="1">
    <source>
        <dbReference type="SAM" id="MobiDB-lite"/>
    </source>
</evidence>
<gene>
    <name evidence="3" type="ORF">ACFSQJ_03705</name>
</gene>
<dbReference type="EMBL" id="JBHULB010000006">
    <property type="protein sequence ID" value="MFD2586018.1"/>
    <property type="molecule type" value="Genomic_DNA"/>
</dbReference>
<feature type="region of interest" description="Disordered" evidence="1">
    <location>
        <begin position="30"/>
        <end position="57"/>
    </location>
</feature>